<dbReference type="Proteomes" id="UP000001357">
    <property type="component" value="Unassembled WGS sequence"/>
</dbReference>
<evidence type="ECO:0000313" key="3">
    <source>
        <dbReference type="Proteomes" id="UP000001357"/>
    </source>
</evidence>
<reference evidence="2 3" key="1">
    <citation type="journal article" date="2008" name="Nature">
        <title>The genome of the choanoflagellate Monosiga brevicollis and the origin of metazoans.</title>
        <authorList>
            <consortium name="JGI Sequencing"/>
            <person name="King N."/>
            <person name="Westbrook M.J."/>
            <person name="Young S.L."/>
            <person name="Kuo A."/>
            <person name="Abedin M."/>
            <person name="Chapman J."/>
            <person name="Fairclough S."/>
            <person name="Hellsten U."/>
            <person name="Isogai Y."/>
            <person name="Letunic I."/>
            <person name="Marr M."/>
            <person name="Pincus D."/>
            <person name="Putnam N."/>
            <person name="Rokas A."/>
            <person name="Wright K.J."/>
            <person name="Zuzow R."/>
            <person name="Dirks W."/>
            <person name="Good M."/>
            <person name="Goodstein D."/>
            <person name="Lemons D."/>
            <person name="Li W."/>
            <person name="Lyons J.B."/>
            <person name="Morris A."/>
            <person name="Nichols S."/>
            <person name="Richter D.J."/>
            <person name="Salamov A."/>
            <person name="Bork P."/>
            <person name="Lim W.A."/>
            <person name="Manning G."/>
            <person name="Miller W.T."/>
            <person name="McGinnis W."/>
            <person name="Shapiro H."/>
            <person name="Tjian R."/>
            <person name="Grigoriev I.V."/>
            <person name="Rokhsar D."/>
        </authorList>
    </citation>
    <scope>NUCLEOTIDE SEQUENCE [LARGE SCALE GENOMIC DNA]</scope>
    <source>
        <strain evidence="3">MX1 / ATCC 50154</strain>
    </source>
</reference>
<dbReference type="GeneID" id="5891447"/>
<keyword evidence="3" id="KW-1185">Reference proteome</keyword>
<sequence>MAAGAKARRCVGARWFLLLLEVLVLVQSLMRSNMVSAAPAEHRAVLVTMCNFKYFPGAANVLHSARVNGWTGELMVIVDASVPRCARDILTHIGATVVPLSKQWVGMRYGSNKQTTVHFGKLDLLTDPLFRRFDDILYMDADMQAVTNPEAILALAPTQPAAFVRVGNPEVRFYRESAKSVPLELQQRFPDRARVYSTRLMLFHTRLLPDVATMQSTVHELLVSATDYFDAMFEQGLLQLLFYDTVGDVPAAWLNDRVLHFYSQSLPWVPGSPHFAKFAVTYESMTSDVACLRNATHAPTA</sequence>
<dbReference type="AlphaFoldDB" id="A9V017"/>
<feature type="chain" id="PRO_5002744907" description="Nucleotide-diphospho-sugar transferase domain-containing protein" evidence="1">
    <location>
        <begin position="29"/>
        <end position="301"/>
    </location>
</feature>
<keyword evidence="1" id="KW-0732">Signal</keyword>
<name>A9V017_MONBE</name>
<gene>
    <name evidence="2" type="ORF">MONBRDRAFT_25658</name>
</gene>
<dbReference type="GO" id="GO:0016757">
    <property type="term" value="F:glycosyltransferase activity"/>
    <property type="evidence" value="ECO:0000318"/>
    <property type="project" value="GO_Central"/>
</dbReference>
<feature type="signal peptide" evidence="1">
    <location>
        <begin position="1"/>
        <end position="28"/>
    </location>
</feature>
<dbReference type="KEGG" id="mbr:MONBRDRAFT_25658"/>
<dbReference type="InterPro" id="IPR029044">
    <property type="entry name" value="Nucleotide-diphossugar_trans"/>
</dbReference>
<proteinExistence type="predicted"/>
<dbReference type="SUPFAM" id="SSF53448">
    <property type="entry name" value="Nucleotide-diphospho-sugar transferases"/>
    <property type="match status" value="1"/>
</dbReference>
<accession>A9V017</accession>
<dbReference type="RefSeq" id="XP_001746183.1">
    <property type="nucleotide sequence ID" value="XM_001746131.1"/>
</dbReference>
<protein>
    <recommendedName>
        <fullName evidence="4">Nucleotide-diphospho-sugar transferase domain-containing protein</fullName>
    </recommendedName>
</protein>
<evidence type="ECO:0000313" key="2">
    <source>
        <dbReference type="EMBL" id="EDQ89078.1"/>
    </source>
</evidence>
<evidence type="ECO:0000256" key="1">
    <source>
        <dbReference type="SAM" id="SignalP"/>
    </source>
</evidence>
<dbReference type="InParanoid" id="A9V017"/>
<dbReference type="Gene3D" id="3.90.550.10">
    <property type="entry name" value="Spore Coat Polysaccharide Biosynthesis Protein SpsA, Chain A"/>
    <property type="match status" value="1"/>
</dbReference>
<evidence type="ECO:0008006" key="4">
    <source>
        <dbReference type="Google" id="ProtNLM"/>
    </source>
</evidence>
<dbReference type="EMBL" id="CH991552">
    <property type="protein sequence ID" value="EDQ89078.1"/>
    <property type="molecule type" value="Genomic_DNA"/>
</dbReference>
<organism evidence="2 3">
    <name type="scientific">Monosiga brevicollis</name>
    <name type="common">Choanoflagellate</name>
    <dbReference type="NCBI Taxonomy" id="81824"/>
    <lineage>
        <taxon>Eukaryota</taxon>
        <taxon>Choanoflagellata</taxon>
        <taxon>Craspedida</taxon>
        <taxon>Salpingoecidae</taxon>
        <taxon>Monosiga</taxon>
    </lineage>
</organism>